<gene>
    <name evidence="1" type="ORF">VFPPC_17505</name>
</gene>
<organism evidence="1 2">
    <name type="scientific">Pochonia chlamydosporia 170</name>
    <dbReference type="NCBI Taxonomy" id="1380566"/>
    <lineage>
        <taxon>Eukaryota</taxon>
        <taxon>Fungi</taxon>
        <taxon>Dikarya</taxon>
        <taxon>Ascomycota</taxon>
        <taxon>Pezizomycotina</taxon>
        <taxon>Sordariomycetes</taxon>
        <taxon>Hypocreomycetidae</taxon>
        <taxon>Hypocreales</taxon>
        <taxon>Clavicipitaceae</taxon>
        <taxon>Pochonia</taxon>
    </lineage>
</organism>
<dbReference type="EMBL" id="LSBJ02000002">
    <property type="protein sequence ID" value="OWT43332.1"/>
    <property type="molecule type" value="Genomic_DNA"/>
</dbReference>
<dbReference type="RefSeq" id="XP_022285765.1">
    <property type="nucleotide sequence ID" value="XM_022429208.1"/>
</dbReference>
<dbReference type="Proteomes" id="UP000078397">
    <property type="component" value="Unassembled WGS sequence"/>
</dbReference>
<dbReference type="KEGG" id="pchm:VFPPC_17505"/>
<sequence length="101" mass="11165">MDRALEPGPISRPSPVGWRKPCPSILSIILAAGTRHGRFQRWKPDQGGSGSGTVRPVQKFGPSWVLLLVDIARRKLAELCVCSRRFSIPDQILGSMSWVID</sequence>
<protein>
    <submittedName>
        <fullName evidence="1">Uncharacterized protein</fullName>
    </submittedName>
</protein>
<accession>A0A219ART4</accession>
<evidence type="ECO:0000313" key="1">
    <source>
        <dbReference type="EMBL" id="OWT43332.1"/>
    </source>
</evidence>
<name>A0A219ART4_METCM</name>
<reference evidence="1 2" key="1">
    <citation type="journal article" date="2016" name="PLoS Pathog.">
        <title>Biosynthesis of antibiotic leucinostatins in bio-control fungus Purpureocillium lilacinum and their inhibition on phytophthora revealed by genome mining.</title>
        <authorList>
            <person name="Wang G."/>
            <person name="Liu Z."/>
            <person name="Lin R."/>
            <person name="Li E."/>
            <person name="Mao Z."/>
            <person name="Ling J."/>
            <person name="Yang Y."/>
            <person name="Yin W.B."/>
            <person name="Xie B."/>
        </authorList>
    </citation>
    <scope>NUCLEOTIDE SEQUENCE [LARGE SCALE GENOMIC DNA]</scope>
    <source>
        <strain evidence="1">170</strain>
    </source>
</reference>
<dbReference type="AlphaFoldDB" id="A0A219ART4"/>
<evidence type="ECO:0000313" key="2">
    <source>
        <dbReference type="Proteomes" id="UP000078397"/>
    </source>
</evidence>
<dbReference type="GeneID" id="33936462"/>
<keyword evidence="2" id="KW-1185">Reference proteome</keyword>
<comment type="caution">
    <text evidence="1">The sequence shown here is derived from an EMBL/GenBank/DDBJ whole genome shotgun (WGS) entry which is preliminary data.</text>
</comment>
<proteinExistence type="predicted"/>